<protein>
    <submittedName>
        <fullName evidence="2">Uncharacterized protein</fullName>
    </submittedName>
</protein>
<name>A0A9N7VBT1_PLEPL</name>
<accession>A0A9N7VBT1</accession>
<sequence>MVKGVLFKGNRFLRIPSWHGYLNMQRTSSSTTLCDSDLHFLTVLALPRLQQLTSRNPEGNINSSSSSSSSSANCS</sequence>
<proteinExistence type="predicted"/>
<organism evidence="2 3">
    <name type="scientific">Pleuronectes platessa</name>
    <name type="common">European plaice</name>
    <dbReference type="NCBI Taxonomy" id="8262"/>
    <lineage>
        <taxon>Eukaryota</taxon>
        <taxon>Metazoa</taxon>
        <taxon>Chordata</taxon>
        <taxon>Craniata</taxon>
        <taxon>Vertebrata</taxon>
        <taxon>Euteleostomi</taxon>
        <taxon>Actinopterygii</taxon>
        <taxon>Neopterygii</taxon>
        <taxon>Teleostei</taxon>
        <taxon>Neoteleostei</taxon>
        <taxon>Acanthomorphata</taxon>
        <taxon>Carangaria</taxon>
        <taxon>Pleuronectiformes</taxon>
        <taxon>Pleuronectoidei</taxon>
        <taxon>Pleuronectidae</taxon>
        <taxon>Pleuronectes</taxon>
    </lineage>
</organism>
<reference evidence="2" key="1">
    <citation type="submission" date="2020-03" db="EMBL/GenBank/DDBJ databases">
        <authorList>
            <person name="Weist P."/>
        </authorList>
    </citation>
    <scope>NUCLEOTIDE SEQUENCE</scope>
</reference>
<evidence type="ECO:0000313" key="2">
    <source>
        <dbReference type="EMBL" id="CAB1446412.1"/>
    </source>
</evidence>
<dbReference type="Proteomes" id="UP001153269">
    <property type="component" value="Unassembled WGS sequence"/>
</dbReference>
<dbReference type="AlphaFoldDB" id="A0A9N7VBT1"/>
<dbReference type="EMBL" id="CADEAL010003914">
    <property type="protein sequence ID" value="CAB1446412.1"/>
    <property type="molecule type" value="Genomic_DNA"/>
</dbReference>
<gene>
    <name evidence="2" type="ORF">PLEPLA_LOCUS34139</name>
</gene>
<feature type="region of interest" description="Disordered" evidence="1">
    <location>
        <begin position="54"/>
        <end position="75"/>
    </location>
</feature>
<keyword evidence="3" id="KW-1185">Reference proteome</keyword>
<evidence type="ECO:0000313" key="3">
    <source>
        <dbReference type="Proteomes" id="UP001153269"/>
    </source>
</evidence>
<evidence type="ECO:0000256" key="1">
    <source>
        <dbReference type="SAM" id="MobiDB-lite"/>
    </source>
</evidence>
<feature type="compositionally biased region" description="Low complexity" evidence="1">
    <location>
        <begin position="63"/>
        <end position="75"/>
    </location>
</feature>
<comment type="caution">
    <text evidence="2">The sequence shown here is derived from an EMBL/GenBank/DDBJ whole genome shotgun (WGS) entry which is preliminary data.</text>
</comment>